<name>A0A0F4YWT6_RASE3</name>
<feature type="region of interest" description="Disordered" evidence="1">
    <location>
        <begin position="230"/>
        <end position="271"/>
    </location>
</feature>
<feature type="compositionally biased region" description="Polar residues" evidence="1">
    <location>
        <begin position="251"/>
        <end position="271"/>
    </location>
</feature>
<sequence>MGLSALTSKPKPTSSLSRAPLRRPLVLSPTLISSSLAISACVVTQVQHRRTLWGWGRRDWGESGNYDRLWHRLERLERKFLAKQAKLLRRQALLSQKWSQRLSHEPPRSGWHWGWRWVGWGWPGWGWGWGWGWAWPRFQSHRPDPNSRQDGKSGGGTGGKFPEDPGQQNWWETERARFDREMEQLKKEIEADPYNFLFGKSNEWLRYRDSHSRDWSEWCRSFLGLDGTSKKAQVIDTNPSPKSSPETTKSDNVVESSKYQEPTVASESSAKATIDTVYDPISGRMVPKISQSPEEEKDAVPKGDDATDIPVKTFKSYRAQFGYGTDTNEETQKSTQEDGPVNSKGGQEQSEQAKDGTPEATEGMKQKNQKPDVLYMAGPEKVIDLPPSSAMSHGPEASVQADGEQSSSAVKEEAKTSAPEMQRKEYNFAEKKDDDVDLLHASDIRVSFYSGKTKQEIADEKKSKREALERDFDSYKDPESDLDAEEIRASAKKHESVQVSGSQAEEVRSSTTALKEPETSATQLVEQSSPESEDVSLKARTDHDSISLQPPTSTSSDKESSQSHKSALSQEIKDIYESAYGEITPQHRQGSLTKKVSPSDSGVVDKSQSIIPEPQTSDARLQETLQSAKKFTETTSEITKELIETCKQLETSKSAQESSSPHLDENPSNASAALPATYRVLAYDSSTHQVVIAETTSSVYSAEQTLHPTEVLSRLNSPAKFLPYFAQMQADGFEIVSGGGDILVFKKVREPRASSTAAGLEESAMQNKDKDSVSAAKINSAESRSPEQQGIHSGVDRDWKITQSESVRTSSPSSSPRMVRRQETVYTGGPPNWAPYPPPPPPEVDMGTDAAREKLSFGKTARWVLLTGLGTAATCYAIGVVCEYFRTGGADGLGPEGFTEFESERRRREKLSSS</sequence>
<dbReference type="RefSeq" id="XP_013328710.1">
    <property type="nucleotide sequence ID" value="XM_013473256.1"/>
</dbReference>
<dbReference type="STRING" id="1408163.A0A0F4YWT6"/>
<feature type="compositionally biased region" description="Basic and acidic residues" evidence="1">
    <location>
        <begin position="351"/>
        <end position="365"/>
    </location>
</feature>
<feature type="region of interest" description="Disordered" evidence="1">
    <location>
        <begin position="142"/>
        <end position="170"/>
    </location>
</feature>
<feature type="compositionally biased region" description="Basic and acidic residues" evidence="1">
    <location>
        <begin position="453"/>
        <end position="496"/>
    </location>
</feature>
<feature type="compositionally biased region" description="Basic and acidic residues" evidence="1">
    <location>
        <begin position="142"/>
        <end position="151"/>
    </location>
</feature>
<evidence type="ECO:0000256" key="1">
    <source>
        <dbReference type="SAM" id="MobiDB-lite"/>
    </source>
</evidence>
<dbReference type="AlphaFoldDB" id="A0A0F4YWT6"/>
<feature type="compositionally biased region" description="Low complexity" evidence="1">
    <location>
        <begin position="802"/>
        <end position="817"/>
    </location>
</feature>
<feature type="compositionally biased region" description="Basic and acidic residues" evidence="1">
    <location>
        <begin position="410"/>
        <end position="437"/>
    </location>
</feature>
<dbReference type="OrthoDB" id="3946750at2759"/>
<dbReference type="Proteomes" id="UP000053958">
    <property type="component" value="Unassembled WGS sequence"/>
</dbReference>
<comment type="caution">
    <text evidence="2">The sequence shown here is derived from an EMBL/GenBank/DDBJ whole genome shotgun (WGS) entry which is preliminary data.</text>
</comment>
<protein>
    <submittedName>
        <fullName evidence="2">Conserved serine-threonine rich protein</fullName>
    </submittedName>
</protein>
<feature type="compositionally biased region" description="Polar residues" evidence="1">
    <location>
        <begin position="497"/>
        <end position="530"/>
    </location>
</feature>
<feature type="region of interest" description="Disordered" evidence="1">
    <location>
        <begin position="649"/>
        <end position="670"/>
    </location>
</feature>
<keyword evidence="3" id="KW-1185">Reference proteome</keyword>
<evidence type="ECO:0000313" key="3">
    <source>
        <dbReference type="Proteomes" id="UP000053958"/>
    </source>
</evidence>
<feature type="region of interest" description="Disordered" evidence="1">
    <location>
        <begin position="283"/>
        <end position="437"/>
    </location>
</feature>
<dbReference type="GeneID" id="25316224"/>
<feature type="region of interest" description="Disordered" evidence="1">
    <location>
        <begin position="449"/>
        <end position="620"/>
    </location>
</feature>
<feature type="region of interest" description="Disordered" evidence="1">
    <location>
        <begin position="893"/>
        <end position="914"/>
    </location>
</feature>
<feature type="compositionally biased region" description="Basic and acidic residues" evidence="1">
    <location>
        <begin position="535"/>
        <end position="545"/>
    </location>
</feature>
<accession>A0A0F4YWT6</accession>
<feature type="compositionally biased region" description="Polar residues" evidence="1">
    <location>
        <begin position="586"/>
        <end position="620"/>
    </location>
</feature>
<evidence type="ECO:0000313" key="2">
    <source>
        <dbReference type="EMBL" id="KKA22098.1"/>
    </source>
</evidence>
<reference evidence="2 3" key="1">
    <citation type="submission" date="2015-04" db="EMBL/GenBank/DDBJ databases">
        <authorList>
            <person name="Heijne W.H."/>
            <person name="Fedorova N.D."/>
            <person name="Nierman W.C."/>
            <person name="Vollebregt A.W."/>
            <person name="Zhao Z."/>
            <person name="Wu L."/>
            <person name="Kumar M."/>
            <person name="Stam H."/>
            <person name="van den Berg M.A."/>
            <person name="Pel H.J."/>
        </authorList>
    </citation>
    <scope>NUCLEOTIDE SEQUENCE [LARGE SCALE GENOMIC DNA]</scope>
    <source>
        <strain evidence="2 3">CBS 393.64</strain>
    </source>
</reference>
<feature type="region of interest" description="Disordered" evidence="1">
    <location>
        <begin position="756"/>
        <end position="837"/>
    </location>
</feature>
<dbReference type="EMBL" id="LASV01000158">
    <property type="protein sequence ID" value="KKA22098.1"/>
    <property type="molecule type" value="Genomic_DNA"/>
</dbReference>
<feature type="compositionally biased region" description="Polar residues" evidence="1">
    <location>
        <begin position="780"/>
        <end position="791"/>
    </location>
</feature>
<gene>
    <name evidence="2" type="ORF">T310_3875</name>
</gene>
<organism evidence="2 3">
    <name type="scientific">Rasamsonia emersonii (strain ATCC 16479 / CBS 393.64 / IMI 116815)</name>
    <dbReference type="NCBI Taxonomy" id="1408163"/>
    <lineage>
        <taxon>Eukaryota</taxon>
        <taxon>Fungi</taxon>
        <taxon>Dikarya</taxon>
        <taxon>Ascomycota</taxon>
        <taxon>Pezizomycotina</taxon>
        <taxon>Eurotiomycetes</taxon>
        <taxon>Eurotiomycetidae</taxon>
        <taxon>Eurotiales</taxon>
        <taxon>Trichocomaceae</taxon>
        <taxon>Rasamsonia</taxon>
    </lineage>
</organism>
<proteinExistence type="predicted"/>